<evidence type="ECO:0000256" key="3">
    <source>
        <dbReference type="ARBA" id="ARBA00038502"/>
    </source>
</evidence>
<dbReference type="PROSITE" id="PS51186">
    <property type="entry name" value="GNAT"/>
    <property type="match status" value="1"/>
</dbReference>
<reference evidence="5 6" key="1">
    <citation type="submission" date="2018-06" db="EMBL/GenBank/DDBJ databases">
        <title>Thermoflavimicrobium daqus sp. nov., a thermophilic microbe isolated from Moutai-flavour Daqu.</title>
        <authorList>
            <person name="Wang X."/>
            <person name="Zhou H."/>
        </authorList>
    </citation>
    <scope>NUCLEOTIDE SEQUENCE [LARGE SCALE GENOMIC DNA]</scope>
    <source>
        <strain evidence="5 6">FBKL4.011</strain>
    </source>
</reference>
<protein>
    <submittedName>
        <fullName evidence="5">GNAT family N-acetyltransferase</fullName>
    </submittedName>
</protein>
<dbReference type="SUPFAM" id="SSF55729">
    <property type="entry name" value="Acyl-CoA N-acyltransferases (Nat)"/>
    <property type="match status" value="1"/>
</dbReference>
<evidence type="ECO:0000313" key="6">
    <source>
        <dbReference type="Proteomes" id="UP000251213"/>
    </source>
</evidence>
<accession>A0A364K599</accession>
<dbReference type="EMBL" id="QJKK01000004">
    <property type="protein sequence ID" value="RAL24439.1"/>
    <property type="molecule type" value="Genomic_DNA"/>
</dbReference>
<dbReference type="PANTHER" id="PTHR43792:SF8">
    <property type="entry name" value="[RIBOSOMAL PROTEIN US5]-ALANINE N-ACETYLTRANSFERASE"/>
    <property type="match status" value="1"/>
</dbReference>
<dbReference type="PANTHER" id="PTHR43792">
    <property type="entry name" value="GNAT FAMILY, PUTATIVE (AFU_ORTHOLOGUE AFUA_3G00765)-RELATED-RELATED"/>
    <property type="match status" value="1"/>
</dbReference>
<dbReference type="InterPro" id="IPR051531">
    <property type="entry name" value="N-acetyltransferase"/>
</dbReference>
<organism evidence="5 6">
    <name type="scientific">Thermoflavimicrobium daqui</name>
    <dbReference type="NCBI Taxonomy" id="2137476"/>
    <lineage>
        <taxon>Bacteria</taxon>
        <taxon>Bacillati</taxon>
        <taxon>Bacillota</taxon>
        <taxon>Bacilli</taxon>
        <taxon>Bacillales</taxon>
        <taxon>Thermoactinomycetaceae</taxon>
        <taxon>Thermoflavimicrobium</taxon>
    </lineage>
</organism>
<gene>
    <name evidence="5" type="ORF">DL897_08940</name>
</gene>
<dbReference type="RefSeq" id="WP_113658810.1">
    <property type="nucleotide sequence ID" value="NZ_KZ845666.1"/>
</dbReference>
<dbReference type="Gene3D" id="3.40.630.30">
    <property type="match status" value="1"/>
</dbReference>
<evidence type="ECO:0000256" key="2">
    <source>
        <dbReference type="ARBA" id="ARBA00023315"/>
    </source>
</evidence>
<keyword evidence="2" id="KW-0012">Acyltransferase</keyword>
<proteinExistence type="inferred from homology"/>
<dbReference type="InterPro" id="IPR016181">
    <property type="entry name" value="Acyl_CoA_acyltransferase"/>
</dbReference>
<dbReference type="InterPro" id="IPR000182">
    <property type="entry name" value="GNAT_dom"/>
</dbReference>
<dbReference type="Pfam" id="PF13302">
    <property type="entry name" value="Acetyltransf_3"/>
    <property type="match status" value="1"/>
</dbReference>
<name>A0A364K599_9BACL</name>
<comment type="similarity">
    <text evidence="3">Belongs to the acetyltransferase family. RimJ subfamily.</text>
</comment>
<sequence length="178" mass="20755">MTVLLTPRMKLRPFRLEDAPEVKQLAGIWDVANTTARIPYPYPDGEAERWIQSLEESDNYTFAMVSQADEHLIGSISLTIRNHGIAELGYWIGKPFWGNRYATEAAHEILRFGFEDLKLHRIEAQALSRNTGSLRVLEKVGFLQEGLLRDYHYRFEKYEDIIQFGLLAWEWKLKKHSS</sequence>
<evidence type="ECO:0000313" key="5">
    <source>
        <dbReference type="EMBL" id="RAL24439.1"/>
    </source>
</evidence>
<evidence type="ECO:0000256" key="1">
    <source>
        <dbReference type="ARBA" id="ARBA00022679"/>
    </source>
</evidence>
<keyword evidence="1 5" id="KW-0808">Transferase</keyword>
<comment type="caution">
    <text evidence="5">The sequence shown here is derived from an EMBL/GenBank/DDBJ whole genome shotgun (WGS) entry which is preliminary data.</text>
</comment>
<dbReference type="Proteomes" id="UP000251213">
    <property type="component" value="Unassembled WGS sequence"/>
</dbReference>
<dbReference type="OrthoDB" id="9798081at2"/>
<dbReference type="AlphaFoldDB" id="A0A364K599"/>
<keyword evidence="6" id="KW-1185">Reference proteome</keyword>
<reference evidence="5 6" key="2">
    <citation type="submission" date="2018-06" db="EMBL/GenBank/DDBJ databases">
        <authorList>
            <person name="Zhirakovskaya E."/>
        </authorList>
    </citation>
    <scope>NUCLEOTIDE SEQUENCE [LARGE SCALE GENOMIC DNA]</scope>
    <source>
        <strain evidence="5 6">FBKL4.011</strain>
    </source>
</reference>
<evidence type="ECO:0000259" key="4">
    <source>
        <dbReference type="PROSITE" id="PS51186"/>
    </source>
</evidence>
<feature type="domain" description="N-acetyltransferase" evidence="4">
    <location>
        <begin position="9"/>
        <end position="160"/>
    </location>
</feature>
<dbReference type="GO" id="GO:0016747">
    <property type="term" value="F:acyltransferase activity, transferring groups other than amino-acyl groups"/>
    <property type="evidence" value="ECO:0007669"/>
    <property type="project" value="InterPro"/>
</dbReference>